<dbReference type="EMBL" id="CP162911">
    <property type="protein sequence ID" value="XDL60239.1"/>
    <property type="molecule type" value="Genomic_DNA"/>
</dbReference>
<proteinExistence type="predicted"/>
<dbReference type="AlphaFoldDB" id="A0AB39J3H9"/>
<dbReference type="InterPro" id="IPR025335">
    <property type="entry name" value="DUF4241"/>
</dbReference>
<organism evidence="1">
    <name type="scientific">Bacillus aerius</name>
    <dbReference type="NCBI Taxonomy" id="293388"/>
    <lineage>
        <taxon>Bacteria</taxon>
        <taxon>Bacillati</taxon>
        <taxon>Bacillota</taxon>
        <taxon>Bacilli</taxon>
        <taxon>Bacillales</taxon>
        <taxon>Bacillaceae</taxon>
        <taxon>Bacillus</taxon>
    </lineage>
</organism>
<sequence>MYNINPTNLLYENGETTNRSEGNQLFAKQIGHIEITSGQIVACDLFVSEGDQSFTRKVAIGKYPILLLVKRLESEDERIAYAMIKFTKRASNRMGDCHKSRAGTQTFQEFYSYGINTGYGLFHGC</sequence>
<dbReference type="RefSeq" id="WP_368774579.1">
    <property type="nucleotide sequence ID" value="NZ_CP162911.1"/>
</dbReference>
<reference evidence="1" key="1">
    <citation type="submission" date="2024-07" db="EMBL/GenBank/DDBJ databases">
        <authorList>
            <person name="Wang K."/>
            <person name="Liang S."/>
            <person name="Wang S."/>
        </authorList>
    </citation>
    <scope>NUCLEOTIDE SEQUENCE</scope>
    <source>
        <strain evidence="1">KW1</strain>
    </source>
</reference>
<evidence type="ECO:0000313" key="1">
    <source>
        <dbReference type="EMBL" id="XDL60239.1"/>
    </source>
</evidence>
<dbReference type="Pfam" id="PF14025">
    <property type="entry name" value="DUF4241"/>
    <property type="match status" value="1"/>
</dbReference>
<gene>
    <name evidence="1" type="ORF">AB4922_12735</name>
</gene>
<accession>A0AB39J3H9</accession>
<name>A0AB39J3H9_9BACI</name>
<protein>
    <submittedName>
        <fullName evidence="1">DUF4241 domain-containing protein</fullName>
    </submittedName>
</protein>